<feature type="transmembrane region" description="Helical" evidence="1">
    <location>
        <begin position="44"/>
        <end position="64"/>
    </location>
</feature>
<sequence>MAFTFSEYTSVGNFTLIICLNFTIFFSVSLFFEYVTKFHVFSSSWFFLSSSTTGVFPFSTLNNLSISPSHICTPNSFSFAGTTALISTVSPFCKSSCLVIAFSLSFSFTSSSAFLLVTAFFSTSSFSGSLVAGSLFHFSFFFPPP</sequence>
<proteinExistence type="predicted"/>
<keyword evidence="1" id="KW-0472">Membrane</keyword>
<keyword evidence="1" id="KW-1133">Transmembrane helix</keyword>
<name>A0A0L8H9N8_OCTBM</name>
<dbReference type="AlphaFoldDB" id="A0A0L8H9N8"/>
<keyword evidence="1" id="KW-0812">Transmembrane</keyword>
<evidence type="ECO:0000313" key="2">
    <source>
        <dbReference type="EMBL" id="KOF85475.1"/>
    </source>
</evidence>
<feature type="transmembrane region" description="Helical" evidence="1">
    <location>
        <begin position="84"/>
        <end position="106"/>
    </location>
</feature>
<evidence type="ECO:0000256" key="1">
    <source>
        <dbReference type="SAM" id="Phobius"/>
    </source>
</evidence>
<protein>
    <submittedName>
        <fullName evidence="2">Uncharacterized protein</fullName>
    </submittedName>
</protein>
<feature type="transmembrane region" description="Helical" evidence="1">
    <location>
        <begin position="12"/>
        <end position="32"/>
    </location>
</feature>
<feature type="transmembrane region" description="Helical" evidence="1">
    <location>
        <begin position="113"/>
        <end position="142"/>
    </location>
</feature>
<accession>A0A0L8H9N8</accession>
<dbReference type="EMBL" id="KQ418881">
    <property type="protein sequence ID" value="KOF85475.1"/>
    <property type="molecule type" value="Genomic_DNA"/>
</dbReference>
<reference evidence="2" key="1">
    <citation type="submission" date="2015-07" db="EMBL/GenBank/DDBJ databases">
        <title>MeaNS - Measles Nucleotide Surveillance Program.</title>
        <authorList>
            <person name="Tran T."/>
            <person name="Druce J."/>
        </authorList>
    </citation>
    <scope>NUCLEOTIDE SEQUENCE</scope>
    <source>
        <strain evidence="2">UCB-OBI-ISO-001</strain>
        <tissue evidence="2">Gonad</tissue>
    </source>
</reference>
<gene>
    <name evidence="2" type="ORF">OCBIM_22020270mg</name>
</gene>
<organism evidence="2">
    <name type="scientific">Octopus bimaculoides</name>
    <name type="common">California two-spotted octopus</name>
    <dbReference type="NCBI Taxonomy" id="37653"/>
    <lineage>
        <taxon>Eukaryota</taxon>
        <taxon>Metazoa</taxon>
        <taxon>Spiralia</taxon>
        <taxon>Lophotrochozoa</taxon>
        <taxon>Mollusca</taxon>
        <taxon>Cephalopoda</taxon>
        <taxon>Coleoidea</taxon>
        <taxon>Octopodiformes</taxon>
        <taxon>Octopoda</taxon>
        <taxon>Incirrata</taxon>
        <taxon>Octopodidae</taxon>
        <taxon>Octopus</taxon>
    </lineage>
</organism>